<organism evidence="7 8">
    <name type="scientific">Pyrinomonas methylaliphatogenes</name>
    <dbReference type="NCBI Taxonomy" id="454194"/>
    <lineage>
        <taxon>Bacteria</taxon>
        <taxon>Pseudomonadati</taxon>
        <taxon>Acidobacteriota</taxon>
        <taxon>Blastocatellia</taxon>
        <taxon>Blastocatellales</taxon>
        <taxon>Pyrinomonadaceae</taxon>
        <taxon>Pyrinomonas</taxon>
    </lineage>
</organism>
<reference evidence="7 8" key="1">
    <citation type="submission" date="2013-12" db="EMBL/GenBank/DDBJ databases">
        <authorList>
            <person name="Stott M."/>
        </authorList>
    </citation>
    <scope>NUCLEOTIDE SEQUENCE [LARGE SCALE GENOMIC DNA]</scope>
    <source>
        <strain evidence="7 8">K22</strain>
    </source>
</reference>
<dbReference type="InterPro" id="IPR001867">
    <property type="entry name" value="OmpR/PhoB-type_DNA-bd"/>
</dbReference>
<dbReference type="Pfam" id="PF00486">
    <property type="entry name" value="Trans_reg_C"/>
    <property type="match status" value="1"/>
</dbReference>
<evidence type="ECO:0000256" key="2">
    <source>
        <dbReference type="ARBA" id="ARBA00023125"/>
    </source>
</evidence>
<dbReference type="SMART" id="SM00862">
    <property type="entry name" value="Trans_reg_C"/>
    <property type="match status" value="1"/>
</dbReference>
<evidence type="ECO:0000256" key="1">
    <source>
        <dbReference type="ARBA" id="ARBA00009820"/>
    </source>
</evidence>
<dbReference type="PROSITE" id="PS51755">
    <property type="entry name" value="OMPR_PHOB"/>
    <property type="match status" value="1"/>
</dbReference>
<dbReference type="OrthoDB" id="101360at2"/>
<keyword evidence="5" id="KW-0812">Transmembrane</keyword>
<dbReference type="PANTHER" id="PTHR36842">
    <property type="entry name" value="PROTEIN TOLB HOMOLOG"/>
    <property type="match status" value="1"/>
</dbReference>
<feature type="region of interest" description="Disordered" evidence="4">
    <location>
        <begin position="137"/>
        <end position="179"/>
    </location>
</feature>
<evidence type="ECO:0000256" key="3">
    <source>
        <dbReference type="PROSITE-ProRule" id="PRU01091"/>
    </source>
</evidence>
<reference evidence="7 8" key="2">
    <citation type="submission" date="2015-01" db="EMBL/GenBank/DDBJ databases">
        <title>Complete genome sequence of Pyrinomonas methylaliphatogenes type strain K22T.</title>
        <authorList>
            <person name="Lee K.C.Y."/>
            <person name="Power J.F."/>
            <person name="Dunfield P.F."/>
            <person name="Morgan X.C."/>
            <person name="Huttenhower C."/>
            <person name="Stott M.B."/>
        </authorList>
    </citation>
    <scope>NUCLEOTIDE SEQUENCE [LARGE SCALE GENOMIC DNA]</scope>
    <source>
        <strain evidence="7 8">K22</strain>
    </source>
</reference>
<dbReference type="GO" id="GO:0000160">
    <property type="term" value="P:phosphorelay signal transduction system"/>
    <property type="evidence" value="ECO:0007669"/>
    <property type="project" value="InterPro"/>
</dbReference>
<feature type="domain" description="OmpR/PhoB-type" evidence="6">
    <location>
        <begin position="4"/>
        <end position="101"/>
    </location>
</feature>
<dbReference type="SUPFAM" id="SSF82171">
    <property type="entry name" value="DPP6 N-terminal domain-like"/>
    <property type="match status" value="2"/>
</dbReference>
<dbReference type="InterPro" id="IPR036388">
    <property type="entry name" value="WH-like_DNA-bd_sf"/>
</dbReference>
<evidence type="ECO:0000256" key="4">
    <source>
        <dbReference type="SAM" id="MobiDB-lite"/>
    </source>
</evidence>
<evidence type="ECO:0000259" key="6">
    <source>
        <dbReference type="PROSITE" id="PS51755"/>
    </source>
</evidence>
<keyword evidence="2 3" id="KW-0238">DNA-binding</keyword>
<proteinExistence type="inferred from homology"/>
<dbReference type="STRING" id="454194.PYK22_01764"/>
<dbReference type="InterPro" id="IPR011659">
    <property type="entry name" value="WD40"/>
</dbReference>
<sequence>MRTKLIYEFGPYSLDTAERVLRRRGQIVPLAPKALETLLVLIERSGNVVSRAELMERVWPGTFVEEQNLTFNISVLRKTLGEEDGAPYIETVPKRGYRFVPDVKVRQLTLEDPGSANQTRTIELGSVQVAGESAVHLAPTSPPAVSDHEPIEGPGEPESAPNGANTTEALPNLAYHPTNSGQDRAIAQTTLSGQVKKRAILLVTALGLLIVAFIVGWMRSFKDRSDLIPSFQTMQITRLTALGNVREAAISPDGKYVVYVTEASGQQSLWLKHIPTLSDVQIAPSTAESYQNLAFSPEGDQIYFTKGAHSVPSPLYRIPVLGGSPQKLTENVMSRITFSPDGRRMAFVRTFPSGDKDALITANTDGSDEKILVIKGPNETLSPATPAWSPDGKVIACGIMDIKKNEMTIFGVSAADGTERHITSYRWFRVEKIAWAPDGQGLIAVATPQKRFFYQLWYVPIEGSPYRITNDLDNYNGVSVAAEANAIVTVRLEQQSSLWVINPAEGAINAKRLTLRADVFDGGNGVAWTRDGRIIYTSNANGDDDLWITNADGSDQHPLTQRAYVNWQPTVSPDGRYVAFLSDRAGAPHIWRLDLESEEVAQLTHGQGESNPTFSPDGSWLIYAGIAANKYVIWKARADGSQAQQLTKHSSIRPTVSPDGRWIAYWYQDDQPNSPWRIAIIPIEGGVPIKIFDLPLSAAHRGFFGGFFFRARWSPDGTSISYIDEKDGVSNIWAQPLDGGPPRRLTDFTSNLIFDFDWSPDGERLVCSRGMEKSDVVLINFTR</sequence>
<dbReference type="CDD" id="cd00383">
    <property type="entry name" value="trans_reg_C"/>
    <property type="match status" value="1"/>
</dbReference>
<accession>A0A0B6WYD9</accession>
<evidence type="ECO:0000256" key="5">
    <source>
        <dbReference type="SAM" id="Phobius"/>
    </source>
</evidence>
<dbReference type="GO" id="GO:0003677">
    <property type="term" value="F:DNA binding"/>
    <property type="evidence" value="ECO:0007669"/>
    <property type="project" value="UniProtKB-UniRule"/>
</dbReference>
<feature type="DNA-binding region" description="OmpR/PhoB-type" evidence="3">
    <location>
        <begin position="4"/>
        <end position="101"/>
    </location>
</feature>
<dbReference type="RefSeq" id="WP_041976289.1">
    <property type="nucleotide sequence ID" value="NZ_CBXV010000006.1"/>
</dbReference>
<keyword evidence="5" id="KW-1133">Transmembrane helix</keyword>
<dbReference type="SUPFAM" id="SSF46894">
    <property type="entry name" value="C-terminal effector domain of the bipartite response regulators"/>
    <property type="match status" value="1"/>
</dbReference>
<dbReference type="InterPro" id="IPR016032">
    <property type="entry name" value="Sig_transdc_resp-reg_C-effctor"/>
</dbReference>
<dbReference type="Pfam" id="PF07676">
    <property type="entry name" value="PD40"/>
    <property type="match status" value="8"/>
</dbReference>
<feature type="transmembrane region" description="Helical" evidence="5">
    <location>
        <begin position="199"/>
        <end position="218"/>
    </location>
</feature>
<evidence type="ECO:0000313" key="7">
    <source>
        <dbReference type="EMBL" id="CDM65757.1"/>
    </source>
</evidence>
<dbReference type="Gene3D" id="1.10.10.10">
    <property type="entry name" value="Winged helix-like DNA-binding domain superfamily/Winged helix DNA-binding domain"/>
    <property type="match status" value="1"/>
</dbReference>
<dbReference type="Gene3D" id="2.120.10.30">
    <property type="entry name" value="TolB, C-terminal domain"/>
    <property type="match status" value="4"/>
</dbReference>
<dbReference type="EMBL" id="CBXV010000006">
    <property type="protein sequence ID" value="CDM65757.1"/>
    <property type="molecule type" value="Genomic_DNA"/>
</dbReference>
<dbReference type="InterPro" id="IPR011042">
    <property type="entry name" value="6-blade_b-propeller_TolB-like"/>
</dbReference>
<dbReference type="AlphaFoldDB" id="A0A0B6WYD9"/>
<protein>
    <submittedName>
        <fullName evidence="7">DNA-binding protein with winged-HTH domain</fullName>
    </submittedName>
</protein>
<evidence type="ECO:0000313" key="8">
    <source>
        <dbReference type="Proteomes" id="UP000031518"/>
    </source>
</evidence>
<dbReference type="Proteomes" id="UP000031518">
    <property type="component" value="Unassembled WGS sequence"/>
</dbReference>
<keyword evidence="8" id="KW-1185">Reference proteome</keyword>
<dbReference type="PANTHER" id="PTHR36842:SF1">
    <property type="entry name" value="PROTEIN TOLB"/>
    <property type="match status" value="1"/>
</dbReference>
<dbReference type="GO" id="GO:0006355">
    <property type="term" value="P:regulation of DNA-templated transcription"/>
    <property type="evidence" value="ECO:0007669"/>
    <property type="project" value="InterPro"/>
</dbReference>
<name>A0A0B6WYD9_9BACT</name>
<keyword evidence="5" id="KW-0472">Membrane</keyword>
<comment type="similarity">
    <text evidence="1">Belongs to the TolB family.</text>
</comment>
<gene>
    <name evidence="7" type="ORF">PYK22_01764</name>
</gene>